<reference evidence="9" key="1">
    <citation type="submission" date="2024-07" db="EMBL/GenBank/DDBJ databases">
        <authorList>
            <person name="Yu S.T."/>
        </authorList>
    </citation>
    <scope>NUCLEOTIDE SEQUENCE</scope>
    <source>
        <strain evidence="9">R41</strain>
    </source>
</reference>
<dbReference type="EMBL" id="CP163443">
    <property type="protein sequence ID" value="XDQ53411.1"/>
    <property type="molecule type" value="Genomic_DNA"/>
</dbReference>
<feature type="transmembrane region" description="Helical" evidence="7">
    <location>
        <begin position="769"/>
        <end position="794"/>
    </location>
</feature>
<evidence type="ECO:0000313" key="9">
    <source>
        <dbReference type="EMBL" id="XDQ53411.1"/>
    </source>
</evidence>
<evidence type="ECO:0000256" key="7">
    <source>
        <dbReference type="SAM" id="Phobius"/>
    </source>
</evidence>
<comment type="subcellular location">
    <subcellularLocation>
        <location evidence="1">Cell membrane</location>
        <topology evidence="1">Multi-pass membrane protein</topology>
    </subcellularLocation>
</comment>
<feature type="domain" description="ABC3 transporter permease C-terminal" evidence="8">
    <location>
        <begin position="780"/>
        <end position="893"/>
    </location>
</feature>
<evidence type="ECO:0000256" key="3">
    <source>
        <dbReference type="ARBA" id="ARBA00022692"/>
    </source>
</evidence>
<evidence type="ECO:0000256" key="2">
    <source>
        <dbReference type="ARBA" id="ARBA00022475"/>
    </source>
</evidence>
<gene>
    <name evidence="9" type="ORF">AB5J53_17940</name>
</gene>
<feature type="transmembrane region" description="Helical" evidence="7">
    <location>
        <begin position="409"/>
        <end position="428"/>
    </location>
</feature>
<keyword evidence="5 7" id="KW-0472">Membrane</keyword>
<dbReference type="Pfam" id="PF02687">
    <property type="entry name" value="FtsX"/>
    <property type="match status" value="1"/>
</dbReference>
<dbReference type="PANTHER" id="PTHR30572">
    <property type="entry name" value="MEMBRANE COMPONENT OF TRANSPORTER-RELATED"/>
    <property type="match status" value="1"/>
</dbReference>
<dbReference type="GO" id="GO:0005886">
    <property type="term" value="C:plasma membrane"/>
    <property type="evidence" value="ECO:0007669"/>
    <property type="project" value="UniProtKB-SubCell"/>
</dbReference>
<evidence type="ECO:0000256" key="4">
    <source>
        <dbReference type="ARBA" id="ARBA00022989"/>
    </source>
</evidence>
<dbReference type="InterPro" id="IPR050250">
    <property type="entry name" value="Macrolide_Exporter_MacB"/>
</dbReference>
<evidence type="ECO:0000256" key="1">
    <source>
        <dbReference type="ARBA" id="ARBA00004651"/>
    </source>
</evidence>
<feature type="transmembrane region" description="Helical" evidence="7">
    <location>
        <begin position="332"/>
        <end position="356"/>
    </location>
</feature>
<protein>
    <submittedName>
        <fullName evidence="9">FtsX-like permease family protein</fullName>
    </submittedName>
</protein>
<dbReference type="AlphaFoldDB" id="A0AB39RFT0"/>
<feature type="transmembrane region" description="Helical" evidence="7">
    <location>
        <begin position="456"/>
        <end position="473"/>
    </location>
</feature>
<organism evidence="9">
    <name type="scientific">Streptomyces sp. R41</name>
    <dbReference type="NCBI Taxonomy" id="3238632"/>
    <lineage>
        <taxon>Bacteria</taxon>
        <taxon>Bacillati</taxon>
        <taxon>Actinomycetota</taxon>
        <taxon>Actinomycetes</taxon>
        <taxon>Kitasatosporales</taxon>
        <taxon>Streptomycetaceae</taxon>
        <taxon>Streptomyces</taxon>
    </lineage>
</organism>
<evidence type="ECO:0000256" key="6">
    <source>
        <dbReference type="ARBA" id="ARBA00038076"/>
    </source>
</evidence>
<dbReference type="GO" id="GO:0022857">
    <property type="term" value="F:transmembrane transporter activity"/>
    <property type="evidence" value="ECO:0007669"/>
    <property type="project" value="TreeGrafter"/>
</dbReference>
<feature type="transmembrane region" description="Helical" evidence="7">
    <location>
        <begin position="873"/>
        <end position="894"/>
    </location>
</feature>
<dbReference type="InterPro" id="IPR003838">
    <property type="entry name" value="ABC3_permease_C"/>
</dbReference>
<feature type="transmembrane region" description="Helical" evidence="7">
    <location>
        <begin position="815"/>
        <end position="840"/>
    </location>
</feature>
<keyword evidence="4 7" id="KW-1133">Transmembrane helix</keyword>
<dbReference type="PANTHER" id="PTHR30572:SF4">
    <property type="entry name" value="ABC TRANSPORTER PERMEASE YTRF"/>
    <property type="match status" value="1"/>
</dbReference>
<comment type="similarity">
    <text evidence="6">Belongs to the ABC-4 integral membrane protein family.</text>
</comment>
<feature type="transmembrane region" description="Helical" evidence="7">
    <location>
        <begin position="377"/>
        <end position="403"/>
    </location>
</feature>
<feature type="transmembrane region" description="Helical" evidence="7">
    <location>
        <begin position="485"/>
        <end position="503"/>
    </location>
</feature>
<name>A0AB39RFT0_9ACTN</name>
<proteinExistence type="inferred from homology"/>
<sequence>MTTAVAPWVRTRLRAAPGAALALALLVALTACLAAAFPRAVDRYEDAGLRRILGDATARKTIVQVYAPQPGVELPQPEREQALRGAALRTAYAKVLDAVERPLVADPAQSSYGVRTANPTAALDGWLPQPTGLPARMSLTAQNGLADHARLRSGRLPRVTGPVTAATAEVEAAVTAETAKTLRIKVGSVIHLPGVERAPLSVRVTGIVVPREPGGAYWTAMPVLRKPSLMQLPTPGGPPDKYWLGGLLLPPDAAPAMLGTPGKPERYWQLAPDTSILTAHEVPRLTSAIAALETGPGLGRIRGRIDPLADATTDLDDVVKSFSQLRSGIGPLVAVAAFGTGTVAAVVLLMAGGLAVDRRQAELALLRARGGSLRGVSGRLLAETAVVAVPAGALGLGAALLAVPEGRRSYAAAAAVTVTLLACATLPVRAALAHRAVRVHGARQDLTAVRPSRRRTVAELTLLVLASAAVVALRRRGASEDQLVALAPVLVGVIAALVLVRLYPLPLRRLSRPAGRLRGAVTHLSLARAGRTSASTVLALLTALTTAAFGGSVLAGVHAARDHAALLTTGADARIEATHPLPSALPEQLRRTPGVRDVTPVSIAYQARTGEGSGTEQETVAMVGVEPGAYARLARGVGFGGFSGTELRSPGSSGSSGETPLPALASPAVADRYGTRPFQVRLEDGSHVTVRISVVRERTPAVFDMDFLVVDRAGLGARPARPTALLVTGDHLDGGALRKAAGTGVDVRLRAEEEARYVDSPLQTGAERIYTAAVAAGAGYAVLALLLSLVRAAPERAALLARLRTMGLTRAQGRRLLVLEALPQALLAAAGGALTGWATIRLLSPGIDLTAIALATHSSPSADAPLRTDPASLLLPSLTVLALATGIAAAQAWWTGRRGSVRELRAGDGR</sequence>
<evidence type="ECO:0000259" key="8">
    <source>
        <dbReference type="Pfam" id="PF02687"/>
    </source>
</evidence>
<feature type="transmembrane region" description="Helical" evidence="7">
    <location>
        <begin position="537"/>
        <end position="557"/>
    </location>
</feature>
<evidence type="ECO:0000256" key="5">
    <source>
        <dbReference type="ARBA" id="ARBA00023136"/>
    </source>
</evidence>
<accession>A0AB39RFT0</accession>
<dbReference type="RefSeq" id="WP_369246664.1">
    <property type="nucleotide sequence ID" value="NZ_CP163443.1"/>
</dbReference>
<keyword evidence="2" id="KW-1003">Cell membrane</keyword>
<keyword evidence="3 7" id="KW-0812">Transmembrane</keyword>